<keyword evidence="2" id="KW-0472">Membrane</keyword>
<feature type="region of interest" description="Disordered" evidence="1">
    <location>
        <begin position="1"/>
        <end position="22"/>
    </location>
</feature>
<dbReference type="EMBL" id="HBKO01015765">
    <property type="protein sequence ID" value="CAE2213441.1"/>
    <property type="molecule type" value="Transcribed_RNA"/>
</dbReference>
<evidence type="ECO:0000256" key="2">
    <source>
        <dbReference type="SAM" id="Phobius"/>
    </source>
</evidence>
<feature type="transmembrane region" description="Helical" evidence="2">
    <location>
        <begin position="199"/>
        <end position="217"/>
    </location>
</feature>
<name>A0A6T7YZ59_9EUKA</name>
<feature type="transmembrane region" description="Helical" evidence="2">
    <location>
        <begin position="229"/>
        <end position="247"/>
    </location>
</feature>
<dbReference type="AlphaFoldDB" id="A0A6T7YZ59"/>
<evidence type="ECO:0000256" key="1">
    <source>
        <dbReference type="SAM" id="MobiDB-lite"/>
    </source>
</evidence>
<organism evidence="3">
    <name type="scientific">Prymnesium polylepis</name>
    <dbReference type="NCBI Taxonomy" id="72548"/>
    <lineage>
        <taxon>Eukaryota</taxon>
        <taxon>Haptista</taxon>
        <taxon>Haptophyta</taxon>
        <taxon>Prymnesiophyceae</taxon>
        <taxon>Prymnesiales</taxon>
        <taxon>Prymnesiaceae</taxon>
        <taxon>Prymnesium</taxon>
    </lineage>
</organism>
<protein>
    <submittedName>
        <fullName evidence="3">Uncharacterized protein</fullName>
    </submittedName>
</protein>
<reference evidence="3" key="1">
    <citation type="submission" date="2021-01" db="EMBL/GenBank/DDBJ databases">
        <authorList>
            <person name="Corre E."/>
            <person name="Pelletier E."/>
            <person name="Niang G."/>
            <person name="Scheremetjew M."/>
            <person name="Finn R."/>
            <person name="Kale V."/>
            <person name="Holt S."/>
            <person name="Cochrane G."/>
            <person name="Meng A."/>
            <person name="Brown T."/>
            <person name="Cohen L."/>
        </authorList>
    </citation>
    <scope>NUCLEOTIDE SEQUENCE</scope>
    <source>
        <strain evidence="3">UIO037</strain>
    </source>
</reference>
<accession>A0A6T7YZ59</accession>
<gene>
    <name evidence="3" type="ORF">CPOL0286_LOCUS7206</name>
</gene>
<feature type="region of interest" description="Disordered" evidence="1">
    <location>
        <begin position="280"/>
        <end position="306"/>
    </location>
</feature>
<keyword evidence="2" id="KW-0812">Transmembrane</keyword>
<sequence length="340" mass="38397">MSSATVPERLHPPPMPLQRFAPPSNEQPGPEYFLTDDSVTALLVLGLVVIPFLATMMIALLQPFWQRFRANALSARIISKPFYRWAFRQGRRFTDDSIDYFTRKYMIKYLRKRQKLGIDKNIEKLVDRELLSIVDTAMTALTKKEPVAEALNTTYVGMPDTLQHALAQFAKGLHEAGRTNIGLSHAKVREYWIYRGPRWLFVTLSLISSVFLVDELIKAPSHKDRTARLVTSTLAMTTACIMLYFRLPDSIRSGVCRSAHDYYVRTKKILTKESRSHCASSLRGEDESSDDGPGDLPNQLGASSRDVKPRGLALWFKAAIRKKRDAAVVTKTPAHSDANV</sequence>
<feature type="transmembrane region" description="Helical" evidence="2">
    <location>
        <begin position="39"/>
        <end position="61"/>
    </location>
</feature>
<evidence type="ECO:0000313" key="3">
    <source>
        <dbReference type="EMBL" id="CAE2213441.1"/>
    </source>
</evidence>
<proteinExistence type="predicted"/>
<keyword evidence="2" id="KW-1133">Transmembrane helix</keyword>